<evidence type="ECO:0000313" key="7">
    <source>
        <dbReference type="Proteomes" id="UP001168877"/>
    </source>
</evidence>
<sequence>MPACLTALLRGFYLQRFMKRLVVLLLLIALSGAIEFKHNNGLKESDGHCNYASTLEPRPHSVSILEFGAVADGKTLNTVAFQNAIFYLKSFADKGGAQLYVPTGKWLTGSFNLTSHLTLFLERDAIILGSQDYAHWDVVEPLPSYGPGIELTGGRYRSLINGHNLTDVVITGDNGTIDGQGSVWWEQFNSHTLNYSRPHLVEFIGSNNVTISNLTFLNSPAWNIHPVYCSEVQIHNITAYAPPESPYICGVVPDSSEKVCIENSNISMSYDAIVLKSGWDEYGISYGQPTRKVHIRGVNIQSSSGSGLALGSEMSGGISDVLIEHVHVRDSLIGIHLKTVKGRGGYMINILVSDVEMENVHLAIGVSGDVGLHPDEKFDAEALPVVSGVTFKNMVGSNITIAGNLSGIYESPFTSICLLNITFSIASKNSASWFCSNVKGFSEAVSPEPCSNLQSSFSNSSACFSLLYPYAGSTSF</sequence>
<dbReference type="AlphaFoldDB" id="A0AA39VI91"/>
<protein>
    <recommendedName>
        <fullName evidence="8">Polygalacturonase</fullName>
    </recommendedName>
</protein>
<dbReference type="InterPro" id="IPR000743">
    <property type="entry name" value="Glyco_hydro_28"/>
</dbReference>
<proteinExistence type="inferred from homology"/>
<dbReference type="Proteomes" id="UP001168877">
    <property type="component" value="Unassembled WGS sequence"/>
</dbReference>
<dbReference type="PANTHER" id="PTHR31339:SF5">
    <property type="entry name" value="HYDROLASE FAMILY 28 PROTEIN, PUTATIVE, EXPRESSED-RELATED"/>
    <property type="match status" value="1"/>
</dbReference>
<comment type="caution">
    <text evidence="6">The sequence shown here is derived from an EMBL/GenBank/DDBJ whole genome shotgun (WGS) entry which is preliminary data.</text>
</comment>
<evidence type="ECO:0000256" key="1">
    <source>
        <dbReference type="ARBA" id="ARBA00008834"/>
    </source>
</evidence>
<organism evidence="6 7">
    <name type="scientific">Acer saccharum</name>
    <name type="common">Sugar maple</name>
    <dbReference type="NCBI Taxonomy" id="4024"/>
    <lineage>
        <taxon>Eukaryota</taxon>
        <taxon>Viridiplantae</taxon>
        <taxon>Streptophyta</taxon>
        <taxon>Embryophyta</taxon>
        <taxon>Tracheophyta</taxon>
        <taxon>Spermatophyta</taxon>
        <taxon>Magnoliopsida</taxon>
        <taxon>eudicotyledons</taxon>
        <taxon>Gunneridae</taxon>
        <taxon>Pentapetalae</taxon>
        <taxon>rosids</taxon>
        <taxon>malvids</taxon>
        <taxon>Sapindales</taxon>
        <taxon>Sapindaceae</taxon>
        <taxon>Hippocastanoideae</taxon>
        <taxon>Acereae</taxon>
        <taxon>Acer</taxon>
    </lineage>
</organism>
<keyword evidence="3 4" id="KW-0326">Glycosidase</keyword>
<name>A0AA39VI91_ACESA</name>
<dbReference type="InterPro" id="IPR051801">
    <property type="entry name" value="GH28_Enzymes"/>
</dbReference>
<dbReference type="InterPro" id="IPR012334">
    <property type="entry name" value="Pectin_lyas_fold"/>
</dbReference>
<dbReference type="SUPFAM" id="SSF51126">
    <property type="entry name" value="Pectin lyase-like"/>
    <property type="match status" value="1"/>
</dbReference>
<dbReference type="EMBL" id="JAUESC010000384">
    <property type="protein sequence ID" value="KAK0581262.1"/>
    <property type="molecule type" value="Genomic_DNA"/>
</dbReference>
<evidence type="ECO:0000256" key="5">
    <source>
        <dbReference type="SAM" id="SignalP"/>
    </source>
</evidence>
<keyword evidence="7" id="KW-1185">Reference proteome</keyword>
<evidence type="ECO:0000313" key="6">
    <source>
        <dbReference type="EMBL" id="KAK0581262.1"/>
    </source>
</evidence>
<comment type="similarity">
    <text evidence="1 4">Belongs to the glycosyl hydrolase 28 family.</text>
</comment>
<feature type="chain" id="PRO_5041377143" description="Polygalacturonase" evidence="5">
    <location>
        <begin position="34"/>
        <end position="476"/>
    </location>
</feature>
<reference evidence="6" key="2">
    <citation type="submission" date="2023-06" db="EMBL/GenBank/DDBJ databases">
        <authorList>
            <person name="Swenson N.G."/>
            <person name="Wegrzyn J.L."/>
            <person name="Mcevoy S.L."/>
        </authorList>
    </citation>
    <scope>NUCLEOTIDE SEQUENCE</scope>
    <source>
        <strain evidence="6">NS2018</strain>
        <tissue evidence="6">Leaf</tissue>
    </source>
</reference>
<dbReference type="InterPro" id="IPR011050">
    <property type="entry name" value="Pectin_lyase_fold/virulence"/>
</dbReference>
<feature type="signal peptide" evidence="5">
    <location>
        <begin position="1"/>
        <end position="33"/>
    </location>
</feature>
<reference evidence="6" key="1">
    <citation type="journal article" date="2022" name="Plant J.">
        <title>Strategies of tolerance reflected in two North American maple genomes.</title>
        <authorList>
            <person name="McEvoy S.L."/>
            <person name="Sezen U.U."/>
            <person name="Trouern-Trend A."/>
            <person name="McMahon S.M."/>
            <person name="Schaberg P.G."/>
            <person name="Yang J."/>
            <person name="Wegrzyn J.L."/>
            <person name="Swenson N.G."/>
        </authorList>
    </citation>
    <scope>NUCLEOTIDE SEQUENCE</scope>
    <source>
        <strain evidence="6">NS2018</strain>
    </source>
</reference>
<dbReference type="PANTHER" id="PTHR31339">
    <property type="entry name" value="PECTIN LYASE-RELATED"/>
    <property type="match status" value="1"/>
</dbReference>
<dbReference type="Gene3D" id="2.160.20.10">
    <property type="entry name" value="Single-stranded right-handed beta-helix, Pectin lyase-like"/>
    <property type="match status" value="1"/>
</dbReference>
<evidence type="ECO:0000256" key="3">
    <source>
        <dbReference type="ARBA" id="ARBA00023295"/>
    </source>
</evidence>
<evidence type="ECO:0000256" key="2">
    <source>
        <dbReference type="ARBA" id="ARBA00022801"/>
    </source>
</evidence>
<dbReference type="GO" id="GO:0004650">
    <property type="term" value="F:polygalacturonase activity"/>
    <property type="evidence" value="ECO:0007669"/>
    <property type="project" value="InterPro"/>
</dbReference>
<keyword evidence="2 4" id="KW-0378">Hydrolase</keyword>
<dbReference type="SMART" id="SM00710">
    <property type="entry name" value="PbH1"/>
    <property type="match status" value="5"/>
</dbReference>
<dbReference type="GO" id="GO:0005975">
    <property type="term" value="P:carbohydrate metabolic process"/>
    <property type="evidence" value="ECO:0007669"/>
    <property type="project" value="InterPro"/>
</dbReference>
<gene>
    <name evidence="6" type="ORF">LWI29_011861</name>
</gene>
<evidence type="ECO:0000256" key="4">
    <source>
        <dbReference type="RuleBase" id="RU361169"/>
    </source>
</evidence>
<accession>A0AA39VI91</accession>
<dbReference type="Pfam" id="PF00295">
    <property type="entry name" value="Glyco_hydro_28"/>
    <property type="match status" value="1"/>
</dbReference>
<evidence type="ECO:0008006" key="8">
    <source>
        <dbReference type="Google" id="ProtNLM"/>
    </source>
</evidence>
<keyword evidence="5" id="KW-0732">Signal</keyword>
<dbReference type="InterPro" id="IPR006626">
    <property type="entry name" value="PbH1"/>
</dbReference>